<name>A0A1J5SH17_9ZZZZ</name>
<dbReference type="Pfam" id="PF07992">
    <property type="entry name" value="Pyr_redox_2"/>
    <property type="match status" value="1"/>
</dbReference>
<keyword evidence="3" id="KW-0274">FAD</keyword>
<dbReference type="EMBL" id="MLJW01000039">
    <property type="protein sequence ID" value="OIR07211.1"/>
    <property type="molecule type" value="Genomic_DNA"/>
</dbReference>
<dbReference type="InterPro" id="IPR036188">
    <property type="entry name" value="FAD/NAD-bd_sf"/>
</dbReference>
<dbReference type="PRINTS" id="PR00368">
    <property type="entry name" value="FADPNR"/>
</dbReference>
<keyword evidence="2" id="KW-0285">Flavoprotein</keyword>
<protein>
    <submittedName>
        <fullName evidence="5">NADH-dependent phenylglyoxylate dehydrogenase subunit epsilon</fullName>
        <ecNumber evidence="5">1.2.1.58</ecNumber>
    </submittedName>
</protein>
<comment type="caution">
    <text evidence="5">The sequence shown here is derived from an EMBL/GenBank/DDBJ whole genome shotgun (WGS) entry which is preliminary data.</text>
</comment>
<dbReference type="SUPFAM" id="SSF51905">
    <property type="entry name" value="FAD/NAD(P)-binding domain"/>
    <property type="match status" value="2"/>
</dbReference>
<accession>A0A1J5SH17</accession>
<organism evidence="5">
    <name type="scientific">mine drainage metagenome</name>
    <dbReference type="NCBI Taxonomy" id="410659"/>
    <lineage>
        <taxon>unclassified sequences</taxon>
        <taxon>metagenomes</taxon>
        <taxon>ecological metagenomes</taxon>
    </lineage>
</organism>
<sequence length="409" mass="43116">MRHLIIGNGPAGVIAAETLRRLDPLADIAMVGDEAEPPYSRMAIPYLLAGNIGEQGTHLRKEAGHFERLNIRLVQGRAEKLDSSARTVSLADGGVLRYDRLLIASGSHALRPPGMDLPGVHACWTLSDARAIIAKAAPGARVLQIGAGFIGCIILEALVARGVKLTVVEMGDRMVPRMMTEGAGNMIRRWVEGRGVAVHVNCRVESLSARDGALAAKLDSGETVHADLVICAAGVAPNVAFLAGSGVEVGRGVRVDAAMQTSVPGIYAAGDVAEATDFHTGEPTVNAIQPNAADQARIAAGNMAGEEARTQGSLAINVLDTLGLISTSFGQWWAGEGVELVDEERFRYLNLQFQDDVLIGATAIGLTDHIGALRGLIQGRVKLGAWKTRLQADPTQFMAAYLGCAQKLA</sequence>
<dbReference type="PANTHER" id="PTHR43429">
    <property type="entry name" value="PYRIDINE NUCLEOTIDE-DISULFIDE OXIDOREDUCTASE DOMAIN-CONTAINING"/>
    <property type="match status" value="1"/>
</dbReference>
<evidence type="ECO:0000256" key="2">
    <source>
        <dbReference type="ARBA" id="ARBA00022630"/>
    </source>
</evidence>
<comment type="cofactor">
    <cofactor evidence="1">
        <name>FAD</name>
        <dbReference type="ChEBI" id="CHEBI:57692"/>
    </cofactor>
</comment>
<dbReference type="AlphaFoldDB" id="A0A1J5SH17"/>
<gene>
    <name evidence="5" type="primary">padH_1</name>
    <name evidence="5" type="ORF">GALL_108000</name>
</gene>
<proteinExistence type="predicted"/>
<dbReference type="GO" id="GO:0047110">
    <property type="term" value="F:phenylglyoxylate dehydrogenase (acylating) activity"/>
    <property type="evidence" value="ECO:0007669"/>
    <property type="project" value="UniProtKB-EC"/>
</dbReference>
<dbReference type="PANTHER" id="PTHR43429:SF3">
    <property type="entry name" value="NITRITE REDUCTASE [NAD(P)H]"/>
    <property type="match status" value="1"/>
</dbReference>
<dbReference type="InterPro" id="IPR023753">
    <property type="entry name" value="FAD/NAD-binding_dom"/>
</dbReference>
<reference evidence="5" key="1">
    <citation type="submission" date="2016-10" db="EMBL/GenBank/DDBJ databases">
        <title>Sequence of Gallionella enrichment culture.</title>
        <authorList>
            <person name="Poehlein A."/>
            <person name="Muehling M."/>
            <person name="Daniel R."/>
        </authorList>
    </citation>
    <scope>NUCLEOTIDE SEQUENCE</scope>
</reference>
<evidence type="ECO:0000313" key="5">
    <source>
        <dbReference type="EMBL" id="OIR07211.1"/>
    </source>
</evidence>
<evidence type="ECO:0000259" key="4">
    <source>
        <dbReference type="Pfam" id="PF07992"/>
    </source>
</evidence>
<evidence type="ECO:0000256" key="3">
    <source>
        <dbReference type="ARBA" id="ARBA00022827"/>
    </source>
</evidence>
<keyword evidence="5" id="KW-0560">Oxidoreductase</keyword>
<dbReference type="PRINTS" id="PR00411">
    <property type="entry name" value="PNDRDTASEI"/>
</dbReference>
<dbReference type="Gene3D" id="3.50.50.60">
    <property type="entry name" value="FAD/NAD(P)-binding domain"/>
    <property type="match status" value="2"/>
</dbReference>
<dbReference type="EC" id="1.2.1.58" evidence="5"/>
<evidence type="ECO:0000256" key="1">
    <source>
        <dbReference type="ARBA" id="ARBA00001974"/>
    </source>
</evidence>
<feature type="domain" description="FAD/NAD(P)-binding" evidence="4">
    <location>
        <begin position="2"/>
        <end position="287"/>
    </location>
</feature>
<dbReference type="InterPro" id="IPR050260">
    <property type="entry name" value="FAD-bd_OxRdtase"/>
</dbReference>